<dbReference type="FunFam" id="1.25.70.10:FF:000026">
    <property type="entry name" value="Mitochondrial transcription termination factor family protein"/>
    <property type="match status" value="1"/>
</dbReference>
<keyword evidence="2" id="KW-0805">Transcription regulation</keyword>
<keyword evidence="5" id="KW-1185">Reference proteome</keyword>
<sequence>MKAILHSLTTRLPSPRPLLRAALSLPKPITTSSDLFRQCGCTDSEISIIFHRQPSLLKSDLQTLESKLALLKGLGLSGSDLVKIINCRPRFLATRIGRGLDDRIKFLEPLFGSRQTLLKAIIRNPSLLNYDLNNHIKRTVSLYESLGVGREDLVPLLLSRPTLIPRSSINDEKLEYIRRAGLAPDAKMYKYVVAIMAISRIETIREKVANLERFGFSNDEVMGLFGRSPLVLTLSVDKVQRNMTFVIGTMKLAARIVLVYPFLLYYNLETVLRPRFMVAERIRLMGLAPQIKGPALLRALRMTESRFVKVYVQCHGDEKDDGVGKELMQFYVNAKRFKRLAVASKKPVHRGFPF</sequence>
<dbReference type="GO" id="GO:0006353">
    <property type="term" value="P:DNA-templated transcription termination"/>
    <property type="evidence" value="ECO:0007669"/>
    <property type="project" value="UniProtKB-KW"/>
</dbReference>
<dbReference type="EMBL" id="JBBNAG010000013">
    <property type="protein sequence ID" value="KAK9084435.1"/>
    <property type="molecule type" value="Genomic_DNA"/>
</dbReference>
<gene>
    <name evidence="4" type="ORF">Scep_030906</name>
</gene>
<evidence type="ECO:0000313" key="5">
    <source>
        <dbReference type="Proteomes" id="UP001419268"/>
    </source>
</evidence>
<dbReference type="GO" id="GO:0003676">
    <property type="term" value="F:nucleic acid binding"/>
    <property type="evidence" value="ECO:0007669"/>
    <property type="project" value="InterPro"/>
</dbReference>
<proteinExistence type="inferred from homology"/>
<keyword evidence="2" id="KW-0806">Transcription termination</keyword>
<dbReference type="InterPro" id="IPR003690">
    <property type="entry name" value="MTERF"/>
</dbReference>
<dbReference type="PANTHER" id="PTHR13068">
    <property type="entry name" value="CGI-12 PROTEIN-RELATED"/>
    <property type="match status" value="1"/>
</dbReference>
<dbReference type="Pfam" id="PF02536">
    <property type="entry name" value="mTERF"/>
    <property type="match status" value="1"/>
</dbReference>
<keyword evidence="3" id="KW-0809">Transit peptide</keyword>
<name>A0AAP0HJ13_9MAGN</name>
<accession>A0AAP0HJ13</accession>
<evidence type="ECO:0000256" key="2">
    <source>
        <dbReference type="ARBA" id="ARBA00022472"/>
    </source>
</evidence>
<evidence type="ECO:0000256" key="1">
    <source>
        <dbReference type="ARBA" id="ARBA00007692"/>
    </source>
</evidence>
<keyword evidence="2" id="KW-0804">Transcription</keyword>
<dbReference type="Gene3D" id="1.25.70.10">
    <property type="entry name" value="Transcription termination factor 3, mitochondrial"/>
    <property type="match status" value="1"/>
</dbReference>
<protein>
    <submittedName>
        <fullName evidence="4">Uncharacterized protein</fullName>
    </submittedName>
</protein>
<dbReference type="SMART" id="SM00733">
    <property type="entry name" value="Mterf"/>
    <property type="match status" value="6"/>
</dbReference>
<reference evidence="4 5" key="1">
    <citation type="submission" date="2024-01" db="EMBL/GenBank/DDBJ databases">
        <title>Genome assemblies of Stephania.</title>
        <authorList>
            <person name="Yang L."/>
        </authorList>
    </citation>
    <scope>NUCLEOTIDE SEQUENCE [LARGE SCALE GENOMIC DNA]</scope>
    <source>
        <strain evidence="4">JXDWG</strain>
        <tissue evidence="4">Leaf</tissue>
    </source>
</reference>
<dbReference type="InterPro" id="IPR038538">
    <property type="entry name" value="MTERF_sf"/>
</dbReference>
<comment type="similarity">
    <text evidence="1">Belongs to the mTERF family.</text>
</comment>
<dbReference type="PANTHER" id="PTHR13068:SF223">
    <property type="entry name" value="MITOCHONDRIAL TRANSCRIPTION TERMINATION FACTOR FAMILY PROTEIN"/>
    <property type="match status" value="1"/>
</dbReference>
<evidence type="ECO:0000313" key="4">
    <source>
        <dbReference type="EMBL" id="KAK9084435.1"/>
    </source>
</evidence>
<dbReference type="AlphaFoldDB" id="A0AAP0HJ13"/>
<organism evidence="4 5">
    <name type="scientific">Stephania cephalantha</name>
    <dbReference type="NCBI Taxonomy" id="152367"/>
    <lineage>
        <taxon>Eukaryota</taxon>
        <taxon>Viridiplantae</taxon>
        <taxon>Streptophyta</taxon>
        <taxon>Embryophyta</taxon>
        <taxon>Tracheophyta</taxon>
        <taxon>Spermatophyta</taxon>
        <taxon>Magnoliopsida</taxon>
        <taxon>Ranunculales</taxon>
        <taxon>Menispermaceae</taxon>
        <taxon>Menispermoideae</taxon>
        <taxon>Cissampelideae</taxon>
        <taxon>Stephania</taxon>
    </lineage>
</organism>
<evidence type="ECO:0000256" key="3">
    <source>
        <dbReference type="ARBA" id="ARBA00022946"/>
    </source>
</evidence>
<comment type="caution">
    <text evidence="4">The sequence shown here is derived from an EMBL/GenBank/DDBJ whole genome shotgun (WGS) entry which is preliminary data.</text>
</comment>
<dbReference type="Proteomes" id="UP001419268">
    <property type="component" value="Unassembled WGS sequence"/>
</dbReference>